<dbReference type="EMBL" id="CAJNJA010031920">
    <property type="protein sequence ID" value="CAE7662025.1"/>
    <property type="molecule type" value="Genomic_DNA"/>
</dbReference>
<comment type="caution">
    <text evidence="1">The sequence shown here is derived from an EMBL/GenBank/DDBJ whole genome shotgun (WGS) entry which is preliminary data.</text>
</comment>
<sequence length="225" mass="24697">MSMSSGQMWWHKIGQQEAHFIMFEETDIVATVKEKFISKSPSLQSLDPGQIIIRKASGEELLVDSKISQLVIQGVGKEPEIAVLVNGETSSAAGVATHPEVAPTAAAMRLSLCEEALGQVQPWQRIRCRIPYRSTDAGIKSRLADHIRQYTLGTLGGTVQRREDATVVTIVGTCQNIRAVLQWMEQTMRYPRGEIRKSLIVADEGTSVSSLSDALRPLPTGSLRL</sequence>
<dbReference type="Proteomes" id="UP000601435">
    <property type="component" value="Unassembled WGS sequence"/>
</dbReference>
<accession>A0A812W0X1</accession>
<proteinExistence type="predicted"/>
<dbReference type="AlphaFoldDB" id="A0A812W0X1"/>
<protein>
    <submittedName>
        <fullName evidence="1">Uncharacterized protein</fullName>
    </submittedName>
</protein>
<reference evidence="1" key="1">
    <citation type="submission" date="2021-02" db="EMBL/GenBank/DDBJ databases">
        <authorList>
            <person name="Dougan E. K."/>
            <person name="Rhodes N."/>
            <person name="Thang M."/>
            <person name="Chan C."/>
        </authorList>
    </citation>
    <scope>NUCLEOTIDE SEQUENCE</scope>
</reference>
<keyword evidence="2" id="KW-1185">Reference proteome</keyword>
<evidence type="ECO:0000313" key="1">
    <source>
        <dbReference type="EMBL" id="CAE7662025.1"/>
    </source>
</evidence>
<gene>
    <name evidence="1" type="ORF">SNEC2469_LOCUS18830</name>
</gene>
<evidence type="ECO:0000313" key="2">
    <source>
        <dbReference type="Proteomes" id="UP000601435"/>
    </source>
</evidence>
<name>A0A812W0X1_9DINO</name>
<dbReference type="OrthoDB" id="412333at2759"/>
<organism evidence="1 2">
    <name type="scientific">Symbiodinium necroappetens</name>
    <dbReference type="NCBI Taxonomy" id="1628268"/>
    <lineage>
        <taxon>Eukaryota</taxon>
        <taxon>Sar</taxon>
        <taxon>Alveolata</taxon>
        <taxon>Dinophyceae</taxon>
        <taxon>Suessiales</taxon>
        <taxon>Symbiodiniaceae</taxon>
        <taxon>Symbiodinium</taxon>
    </lineage>
</organism>
<feature type="non-terminal residue" evidence="1">
    <location>
        <position position="225"/>
    </location>
</feature>